<evidence type="ECO:0000259" key="4">
    <source>
        <dbReference type="Pfam" id="PF12802"/>
    </source>
</evidence>
<dbReference type="GO" id="GO:0003677">
    <property type="term" value="F:DNA binding"/>
    <property type="evidence" value="ECO:0007669"/>
    <property type="project" value="UniProtKB-KW"/>
</dbReference>
<evidence type="ECO:0000313" key="6">
    <source>
        <dbReference type="Proteomes" id="UP000198915"/>
    </source>
</evidence>
<accession>A0A1I4BD21</accession>
<dbReference type="PANTHER" id="PTHR38465">
    <property type="entry name" value="HTH-TYPE TRANSCRIPTIONAL REGULATOR MJ1563-RELATED"/>
    <property type="match status" value="1"/>
</dbReference>
<dbReference type="GO" id="GO:0003700">
    <property type="term" value="F:DNA-binding transcription factor activity"/>
    <property type="evidence" value="ECO:0007669"/>
    <property type="project" value="InterPro"/>
</dbReference>
<dbReference type="PANTHER" id="PTHR38465:SF2">
    <property type="entry name" value="HTH-TYPE TRANSCRIPTIONAL REGULATOR MMPR5"/>
    <property type="match status" value="1"/>
</dbReference>
<organism evidence="5 6">
    <name type="scientific">Brevibacillus centrosporus</name>
    <dbReference type="NCBI Taxonomy" id="54910"/>
    <lineage>
        <taxon>Bacteria</taxon>
        <taxon>Bacillati</taxon>
        <taxon>Bacillota</taxon>
        <taxon>Bacilli</taxon>
        <taxon>Bacillales</taxon>
        <taxon>Paenibacillaceae</taxon>
        <taxon>Brevibacillus</taxon>
    </lineage>
</organism>
<evidence type="ECO:0000313" key="5">
    <source>
        <dbReference type="EMBL" id="SFK65969.1"/>
    </source>
</evidence>
<proteinExistence type="predicted"/>
<dbReference type="Pfam" id="PF12802">
    <property type="entry name" value="MarR_2"/>
    <property type="match status" value="1"/>
</dbReference>
<feature type="domain" description="HTH marR-type" evidence="4">
    <location>
        <begin position="24"/>
        <end position="81"/>
    </location>
</feature>
<dbReference type="InterPro" id="IPR052362">
    <property type="entry name" value="HTH-GbsR_regulator"/>
</dbReference>
<name>A0A1I4BD21_9BACL</name>
<dbReference type="AlphaFoldDB" id="A0A1I4BD21"/>
<dbReference type="STRING" id="1884381.SAMN05518846_11748"/>
<evidence type="ECO:0000256" key="1">
    <source>
        <dbReference type="ARBA" id="ARBA00023015"/>
    </source>
</evidence>
<dbReference type="InterPro" id="IPR036390">
    <property type="entry name" value="WH_DNA-bd_sf"/>
</dbReference>
<dbReference type="RefSeq" id="WP_258957854.1">
    <property type="nucleotide sequence ID" value="NZ_FORT01000017.1"/>
</dbReference>
<protein>
    <submittedName>
        <fullName evidence="5">DNA-binding transcriptional regulator GbsR, MarR family</fullName>
    </submittedName>
</protein>
<dbReference type="InterPro" id="IPR036388">
    <property type="entry name" value="WH-like_DNA-bd_sf"/>
</dbReference>
<dbReference type="SUPFAM" id="SSF46785">
    <property type="entry name" value="Winged helix' DNA-binding domain"/>
    <property type="match status" value="1"/>
</dbReference>
<dbReference type="Proteomes" id="UP000198915">
    <property type="component" value="Unassembled WGS sequence"/>
</dbReference>
<sequence length="154" mass="17010">MNDKLSPELLTYIEEIGLHHESQGISRIAGRILGLLMVTEGALSAEQIASSLQVSLGSVSTNIRLLLQTGHVEKKSVTGDRVTYYIFSPNALEKEVLSTLKRAASLQTILEKGAQIESVKESGVLSKRFESMKERAVHLEGYLEKLLAQWRSQS</sequence>
<evidence type="ECO:0000256" key="2">
    <source>
        <dbReference type="ARBA" id="ARBA00023125"/>
    </source>
</evidence>
<keyword evidence="2 5" id="KW-0238">DNA-binding</keyword>
<evidence type="ECO:0000256" key="3">
    <source>
        <dbReference type="ARBA" id="ARBA00023163"/>
    </source>
</evidence>
<dbReference type="InterPro" id="IPR000835">
    <property type="entry name" value="HTH_MarR-typ"/>
</dbReference>
<keyword evidence="3" id="KW-0804">Transcription</keyword>
<reference evidence="6" key="1">
    <citation type="submission" date="2016-10" db="EMBL/GenBank/DDBJ databases">
        <authorList>
            <person name="Varghese N."/>
            <person name="Submissions S."/>
        </authorList>
    </citation>
    <scope>NUCLEOTIDE SEQUENCE [LARGE SCALE GENOMIC DNA]</scope>
    <source>
        <strain evidence="6">OK042</strain>
    </source>
</reference>
<gene>
    <name evidence="5" type="ORF">SAMN05518846_11748</name>
</gene>
<keyword evidence="1" id="KW-0805">Transcription regulation</keyword>
<dbReference type="EMBL" id="FORT01000017">
    <property type="protein sequence ID" value="SFK65969.1"/>
    <property type="molecule type" value="Genomic_DNA"/>
</dbReference>
<dbReference type="Gene3D" id="1.10.10.10">
    <property type="entry name" value="Winged helix-like DNA-binding domain superfamily/Winged helix DNA-binding domain"/>
    <property type="match status" value="1"/>
</dbReference>
<keyword evidence="6" id="KW-1185">Reference proteome</keyword>